<sequence length="550" mass="60761">MSNTPIASAPPAVQLGYPCDKLPWAQDVDVYLDKIGGRPVWFSEDTLPPKQWSFCESCQAPLLLIAQMLGQLPGKQADRVYYVFGCNRRECMTRPGSWRVIKALKSYEPKPKKSKGRSKKEGKKPAEGTETSNNTKVSDQNNKKPSPKSTPAKGKGARDSPVTPLKQKVMPQLPFSPPQTPKFNQDNSVVPSTKDDEWNAPIASDTWSLPATPSFGDPKITPLSFSPSPSLSSVSSPTPNLAELLALRDKKYAWDDEKDVETEGTIPVKIKNAENTSLRPLNDEEIEENDLVTDSGIDSTSNNIHPGADAPVMDDSEDPVTALSAQFEESLAITDLAEATTAWSRAPTFSAYPLEFAPEPGNDASFEHEMRLLASYKQLEKDLGGADGTDSLTWSGEGYEKVRPKYYNKAFKRFQRIVEEEPEQCIRYAFNGQPVFYRDDDISESLQSKGPPPCSRCNGPRVFEFQLMPMILSLLPTEQLVPRRASGDAKGGAGGKATNLSSFLERYAAGMDWGTVLVYSCARDCEERKQRDSNVSYSEEYIVVQVESLV</sequence>
<feature type="compositionally biased region" description="Polar residues" evidence="1">
    <location>
        <begin position="181"/>
        <end position="191"/>
    </location>
</feature>
<dbReference type="STRING" id="645134.A0A0L0HVD2"/>
<dbReference type="InParanoid" id="A0A0L0HVD2"/>
<organism evidence="3 4">
    <name type="scientific">Spizellomyces punctatus (strain DAOM BR117)</name>
    <dbReference type="NCBI Taxonomy" id="645134"/>
    <lineage>
        <taxon>Eukaryota</taxon>
        <taxon>Fungi</taxon>
        <taxon>Fungi incertae sedis</taxon>
        <taxon>Chytridiomycota</taxon>
        <taxon>Chytridiomycota incertae sedis</taxon>
        <taxon>Chytridiomycetes</taxon>
        <taxon>Spizellomycetales</taxon>
        <taxon>Spizellomycetaceae</taxon>
        <taxon>Spizellomyces</taxon>
    </lineage>
</organism>
<dbReference type="Pfam" id="PF04194">
    <property type="entry name" value="PDCD2_C"/>
    <property type="match status" value="1"/>
</dbReference>
<feature type="compositionally biased region" description="Polar residues" evidence="1">
    <location>
        <begin position="129"/>
        <end position="149"/>
    </location>
</feature>
<dbReference type="AlphaFoldDB" id="A0A0L0HVD2"/>
<dbReference type="InterPro" id="IPR007320">
    <property type="entry name" value="PDCD2_C"/>
</dbReference>
<dbReference type="OrthoDB" id="443682at2759"/>
<keyword evidence="4" id="KW-1185">Reference proteome</keyword>
<dbReference type="GO" id="GO:0005737">
    <property type="term" value="C:cytoplasm"/>
    <property type="evidence" value="ECO:0007669"/>
    <property type="project" value="InterPro"/>
</dbReference>
<dbReference type="PANTHER" id="PTHR46421">
    <property type="entry name" value="PROGRAMMED CELL DEATH PROTEIN 2-LIKE"/>
    <property type="match status" value="1"/>
</dbReference>
<dbReference type="Proteomes" id="UP000053201">
    <property type="component" value="Unassembled WGS sequence"/>
</dbReference>
<name>A0A0L0HVD2_SPIPD</name>
<dbReference type="PANTHER" id="PTHR46421:SF1">
    <property type="entry name" value="PROGRAMMED CELL DEATH PROTEIN 2-LIKE"/>
    <property type="match status" value="1"/>
</dbReference>
<dbReference type="EMBL" id="KQ257450">
    <property type="protein sequence ID" value="KND04855.1"/>
    <property type="molecule type" value="Genomic_DNA"/>
</dbReference>
<evidence type="ECO:0000256" key="1">
    <source>
        <dbReference type="SAM" id="MobiDB-lite"/>
    </source>
</evidence>
<evidence type="ECO:0000313" key="3">
    <source>
        <dbReference type="EMBL" id="KND04855.1"/>
    </source>
</evidence>
<dbReference type="OMA" id="HQVIRYS"/>
<dbReference type="VEuPathDB" id="FungiDB:SPPG_00555"/>
<dbReference type="eggNOG" id="KOG2061">
    <property type="taxonomic scope" value="Eukaryota"/>
</dbReference>
<evidence type="ECO:0000259" key="2">
    <source>
        <dbReference type="Pfam" id="PF04194"/>
    </source>
</evidence>
<accession>A0A0L0HVD2</accession>
<gene>
    <name evidence="3" type="ORF">SPPG_00555</name>
</gene>
<dbReference type="InterPro" id="IPR052815">
    <property type="entry name" value="PDCD2-like_regulator"/>
</dbReference>
<feature type="domain" description="Programmed cell death protein 2 C-terminal" evidence="2">
    <location>
        <begin position="409"/>
        <end position="545"/>
    </location>
</feature>
<dbReference type="RefSeq" id="XP_016612894.1">
    <property type="nucleotide sequence ID" value="XM_016748882.1"/>
</dbReference>
<evidence type="ECO:0000313" key="4">
    <source>
        <dbReference type="Proteomes" id="UP000053201"/>
    </source>
</evidence>
<dbReference type="GeneID" id="27684275"/>
<dbReference type="FunCoup" id="A0A0L0HVD2">
    <property type="interactions" value="437"/>
</dbReference>
<feature type="compositionally biased region" description="Basic residues" evidence="1">
    <location>
        <begin position="112"/>
        <end position="122"/>
    </location>
</feature>
<reference evidence="3 4" key="1">
    <citation type="submission" date="2009-08" db="EMBL/GenBank/DDBJ databases">
        <title>The Genome Sequence of Spizellomyces punctatus strain DAOM BR117.</title>
        <authorList>
            <consortium name="The Broad Institute Genome Sequencing Platform"/>
            <person name="Russ C."/>
            <person name="Cuomo C."/>
            <person name="Shea T."/>
            <person name="Young S.K."/>
            <person name="Zeng Q."/>
            <person name="Koehrsen M."/>
            <person name="Haas B."/>
            <person name="Borodovsky M."/>
            <person name="Guigo R."/>
            <person name="Alvarado L."/>
            <person name="Berlin A."/>
            <person name="Bochicchio J."/>
            <person name="Borenstein D."/>
            <person name="Chapman S."/>
            <person name="Chen Z."/>
            <person name="Engels R."/>
            <person name="Freedman E."/>
            <person name="Gellesch M."/>
            <person name="Goldberg J."/>
            <person name="Griggs A."/>
            <person name="Gujja S."/>
            <person name="Heiman D."/>
            <person name="Hepburn T."/>
            <person name="Howarth C."/>
            <person name="Jen D."/>
            <person name="Larson L."/>
            <person name="Lewis B."/>
            <person name="Mehta T."/>
            <person name="Park D."/>
            <person name="Pearson M."/>
            <person name="Roberts A."/>
            <person name="Saif S."/>
            <person name="Shenoy N."/>
            <person name="Sisk P."/>
            <person name="Stolte C."/>
            <person name="Sykes S."/>
            <person name="Thomson T."/>
            <person name="Walk T."/>
            <person name="White J."/>
            <person name="Yandava C."/>
            <person name="Burger G."/>
            <person name="Gray M.W."/>
            <person name="Holland P.W.H."/>
            <person name="King N."/>
            <person name="Lang F.B.F."/>
            <person name="Roger A.J."/>
            <person name="Ruiz-Trillo I."/>
            <person name="Lander E."/>
            <person name="Nusbaum C."/>
        </authorList>
    </citation>
    <scope>NUCLEOTIDE SEQUENCE [LARGE SCALE GENOMIC DNA]</scope>
    <source>
        <strain evidence="3 4">DAOM BR117</strain>
    </source>
</reference>
<protein>
    <recommendedName>
        <fullName evidence="2">Programmed cell death protein 2 C-terminal domain-containing protein</fullName>
    </recommendedName>
</protein>
<feature type="region of interest" description="Disordered" evidence="1">
    <location>
        <begin position="108"/>
        <end position="191"/>
    </location>
</feature>
<proteinExistence type="predicted"/>